<evidence type="ECO:0000256" key="1">
    <source>
        <dbReference type="SAM" id="MobiDB-lite"/>
    </source>
</evidence>
<gene>
    <name evidence="2" type="ORF">EYF80_028905</name>
</gene>
<evidence type="ECO:0000313" key="3">
    <source>
        <dbReference type="Proteomes" id="UP000314294"/>
    </source>
</evidence>
<accession>A0A4Z2H5X7</accession>
<feature type="compositionally biased region" description="Polar residues" evidence="1">
    <location>
        <begin position="98"/>
        <end position="107"/>
    </location>
</feature>
<proteinExistence type="predicted"/>
<name>A0A4Z2H5X7_9TELE</name>
<dbReference type="AlphaFoldDB" id="A0A4Z2H5X7"/>
<dbReference type="Proteomes" id="UP000314294">
    <property type="component" value="Unassembled WGS sequence"/>
</dbReference>
<protein>
    <submittedName>
        <fullName evidence="2">Uncharacterized protein</fullName>
    </submittedName>
</protein>
<reference evidence="2 3" key="1">
    <citation type="submission" date="2019-03" db="EMBL/GenBank/DDBJ databases">
        <title>First draft genome of Liparis tanakae, snailfish: a comprehensive survey of snailfish specific genes.</title>
        <authorList>
            <person name="Kim W."/>
            <person name="Song I."/>
            <person name="Jeong J.-H."/>
            <person name="Kim D."/>
            <person name="Kim S."/>
            <person name="Ryu S."/>
            <person name="Song J.Y."/>
            <person name="Lee S.K."/>
        </authorList>
    </citation>
    <scope>NUCLEOTIDE SEQUENCE [LARGE SCALE GENOMIC DNA]</scope>
    <source>
        <tissue evidence="2">Muscle</tissue>
    </source>
</reference>
<feature type="region of interest" description="Disordered" evidence="1">
    <location>
        <begin position="72"/>
        <end position="109"/>
    </location>
</feature>
<keyword evidence="3" id="KW-1185">Reference proteome</keyword>
<dbReference type="EMBL" id="SRLO01000325">
    <property type="protein sequence ID" value="TNN60910.1"/>
    <property type="molecule type" value="Genomic_DNA"/>
</dbReference>
<comment type="caution">
    <text evidence="2">The sequence shown here is derived from an EMBL/GenBank/DDBJ whole genome shotgun (WGS) entry which is preliminary data.</text>
</comment>
<organism evidence="2 3">
    <name type="scientific">Liparis tanakae</name>
    <name type="common">Tanaka's snailfish</name>
    <dbReference type="NCBI Taxonomy" id="230148"/>
    <lineage>
        <taxon>Eukaryota</taxon>
        <taxon>Metazoa</taxon>
        <taxon>Chordata</taxon>
        <taxon>Craniata</taxon>
        <taxon>Vertebrata</taxon>
        <taxon>Euteleostomi</taxon>
        <taxon>Actinopterygii</taxon>
        <taxon>Neopterygii</taxon>
        <taxon>Teleostei</taxon>
        <taxon>Neoteleostei</taxon>
        <taxon>Acanthomorphata</taxon>
        <taxon>Eupercaria</taxon>
        <taxon>Perciformes</taxon>
        <taxon>Cottioidei</taxon>
        <taxon>Cottales</taxon>
        <taxon>Liparidae</taxon>
        <taxon>Liparis</taxon>
    </lineage>
</organism>
<sequence length="139" mass="14696">MKGKHGLYVVLQWRGIVDRSVSLPSVNNVCLPGSGRHDSTATSAVFLLFAGFTLRLRASRLTLRRRAPRVTAGAHQVRLGATGRRGGGPPEHEEAMKSSLNSDQYRNADSESCCGSGAGVWLGSAAEWVERGCGSGSGV</sequence>
<evidence type="ECO:0000313" key="2">
    <source>
        <dbReference type="EMBL" id="TNN60910.1"/>
    </source>
</evidence>